<accession>A0AAV7Q5T0</accession>
<organism evidence="2 3">
    <name type="scientific">Pleurodeles waltl</name>
    <name type="common">Iberian ribbed newt</name>
    <dbReference type="NCBI Taxonomy" id="8319"/>
    <lineage>
        <taxon>Eukaryota</taxon>
        <taxon>Metazoa</taxon>
        <taxon>Chordata</taxon>
        <taxon>Craniata</taxon>
        <taxon>Vertebrata</taxon>
        <taxon>Euteleostomi</taxon>
        <taxon>Amphibia</taxon>
        <taxon>Batrachia</taxon>
        <taxon>Caudata</taxon>
        <taxon>Salamandroidea</taxon>
        <taxon>Salamandridae</taxon>
        <taxon>Pleurodelinae</taxon>
        <taxon>Pleurodeles</taxon>
    </lineage>
</organism>
<sequence length="186" mass="21141">MGARDDAPPEGQRATPVIVIGWPGEFRPDYARQERRRKERKPQTKGRKIHRELAESIYNVGGCFGAKFPESAAALFLHEQKVHEAQLKYQGDARLLCDKAFREKMQTWPVIGWGHQDVGGSTNHMVASREGVNAKEHRFCTKGGKGKFEGFLQGGKQRAQLGGKPGKNRNTTYWKYNKDECKWRQA</sequence>
<evidence type="ECO:0000256" key="1">
    <source>
        <dbReference type="SAM" id="MobiDB-lite"/>
    </source>
</evidence>
<keyword evidence="3" id="KW-1185">Reference proteome</keyword>
<dbReference type="EMBL" id="JANPWB010000010">
    <property type="protein sequence ID" value="KAJ1133998.1"/>
    <property type="molecule type" value="Genomic_DNA"/>
</dbReference>
<dbReference type="AlphaFoldDB" id="A0AAV7Q5T0"/>
<reference evidence="2" key="1">
    <citation type="journal article" date="2022" name="bioRxiv">
        <title>Sequencing and chromosome-scale assembly of the giantPleurodeles waltlgenome.</title>
        <authorList>
            <person name="Brown T."/>
            <person name="Elewa A."/>
            <person name="Iarovenko S."/>
            <person name="Subramanian E."/>
            <person name="Araus A.J."/>
            <person name="Petzold A."/>
            <person name="Susuki M."/>
            <person name="Suzuki K.-i.T."/>
            <person name="Hayashi T."/>
            <person name="Toyoda A."/>
            <person name="Oliveira C."/>
            <person name="Osipova E."/>
            <person name="Leigh N.D."/>
            <person name="Simon A."/>
            <person name="Yun M.H."/>
        </authorList>
    </citation>
    <scope>NUCLEOTIDE SEQUENCE</scope>
    <source>
        <strain evidence="2">20211129_DDA</strain>
        <tissue evidence="2">Liver</tissue>
    </source>
</reference>
<gene>
    <name evidence="2" type="ORF">NDU88_000468</name>
</gene>
<comment type="caution">
    <text evidence="2">The sequence shown here is derived from an EMBL/GenBank/DDBJ whole genome shotgun (WGS) entry which is preliminary data.</text>
</comment>
<evidence type="ECO:0000313" key="2">
    <source>
        <dbReference type="EMBL" id="KAJ1133998.1"/>
    </source>
</evidence>
<feature type="region of interest" description="Disordered" evidence="1">
    <location>
        <begin position="29"/>
        <end position="48"/>
    </location>
</feature>
<name>A0AAV7Q5T0_PLEWA</name>
<proteinExistence type="predicted"/>
<dbReference type="Proteomes" id="UP001066276">
    <property type="component" value="Chromosome 6"/>
</dbReference>
<evidence type="ECO:0000313" key="3">
    <source>
        <dbReference type="Proteomes" id="UP001066276"/>
    </source>
</evidence>
<protein>
    <submittedName>
        <fullName evidence="2">Uncharacterized protein</fullName>
    </submittedName>
</protein>
<feature type="compositionally biased region" description="Basic residues" evidence="1">
    <location>
        <begin position="34"/>
        <end position="48"/>
    </location>
</feature>